<keyword evidence="2" id="KW-1185">Reference proteome</keyword>
<dbReference type="RefSeq" id="YP_009812055.1">
    <property type="nucleotide sequence ID" value="NC_048060.1"/>
</dbReference>
<sequence length="41" mass="4893">MGLLILPLVLLVIFGDILNRKRHIWSDEEIRHRKIISEINK</sequence>
<dbReference type="EMBL" id="MH807817">
    <property type="protein sequence ID" value="AXY81958.1"/>
    <property type="molecule type" value="Genomic_DNA"/>
</dbReference>
<dbReference type="KEGG" id="vg:55003088"/>
<organism evidence="1 2">
    <name type="scientific">Dickeya phage Mysterion</name>
    <dbReference type="NCBI Taxonomy" id="2320193"/>
    <lineage>
        <taxon>Viruses</taxon>
        <taxon>Duplodnaviria</taxon>
        <taxon>Heunggongvirae</taxon>
        <taxon>Uroviricota</taxon>
        <taxon>Caudoviricetes</taxon>
        <taxon>Autographivirales</taxon>
        <taxon>Autotranscriptaviridae</taxon>
        <taxon>Studiervirinae</taxon>
        <taxon>Aarhusvirus</taxon>
        <taxon>Aarhusvirus mysterion</taxon>
    </lineage>
</organism>
<proteinExistence type="predicted"/>
<dbReference type="Proteomes" id="UP000263979">
    <property type="component" value="Segment"/>
</dbReference>
<accession>A0A385IG20</accession>
<dbReference type="GeneID" id="55003088"/>
<evidence type="ECO:0000313" key="1">
    <source>
        <dbReference type="EMBL" id="AXY81958.1"/>
    </source>
</evidence>
<evidence type="ECO:0000313" key="2">
    <source>
        <dbReference type="Proteomes" id="UP000263979"/>
    </source>
</evidence>
<protein>
    <submittedName>
        <fullName evidence="1">Uncharacterized protein</fullName>
    </submittedName>
</protein>
<name>A0A385IG20_9CAUD</name>
<reference evidence="2" key="1">
    <citation type="submission" date="2018-08" db="EMBL/GenBank/DDBJ databases">
        <title>SRE bacteriophages.</title>
        <authorList>
            <person name="Carstens A.B."/>
            <person name="Djurhuus A.M."/>
            <person name="Kot W."/>
            <person name="Hansen L.H."/>
        </authorList>
    </citation>
    <scope>NUCLEOTIDE SEQUENCE [LARGE SCALE GENOMIC DNA]</scope>
</reference>